<keyword evidence="2 10" id="KW-0328">Glycosyltransferase</keyword>
<dbReference type="AlphaFoldDB" id="A0A7L0KMH5"/>
<evidence type="ECO:0000256" key="7">
    <source>
        <dbReference type="ARBA" id="ARBA00023027"/>
    </source>
</evidence>
<keyword evidence="12" id="KW-1185">Reference proteome</keyword>
<organism evidence="11 12">
    <name type="scientific">Chauna torquata</name>
    <name type="common">Southern screamer</name>
    <dbReference type="NCBI Taxonomy" id="30388"/>
    <lineage>
        <taxon>Eukaryota</taxon>
        <taxon>Metazoa</taxon>
        <taxon>Chordata</taxon>
        <taxon>Craniata</taxon>
        <taxon>Vertebrata</taxon>
        <taxon>Euteleostomi</taxon>
        <taxon>Archelosauria</taxon>
        <taxon>Archosauria</taxon>
        <taxon>Dinosauria</taxon>
        <taxon>Saurischia</taxon>
        <taxon>Theropoda</taxon>
        <taxon>Coelurosauria</taxon>
        <taxon>Aves</taxon>
        <taxon>Neognathae</taxon>
        <taxon>Galloanserae</taxon>
        <taxon>Anseriformes</taxon>
        <taxon>Anhimidae</taxon>
        <taxon>Chauna</taxon>
    </lineage>
</organism>
<accession>A0A7L0KMH5</accession>
<dbReference type="Gene3D" id="3.90.176.10">
    <property type="entry name" value="Toxin ADP-ribosyltransferase, Chain A, domain 1"/>
    <property type="match status" value="1"/>
</dbReference>
<keyword evidence="6 10" id="KW-0521">NADP</keyword>
<dbReference type="GO" id="GO:0106274">
    <property type="term" value="F:NAD+-protein-arginine ADP-ribosyltransferase activity"/>
    <property type="evidence" value="ECO:0007669"/>
    <property type="project" value="UniProtKB-EC"/>
</dbReference>
<keyword evidence="3 10" id="KW-0808">Transferase</keyword>
<dbReference type="GO" id="GO:0044194">
    <property type="term" value="C:cytolytic granule"/>
    <property type="evidence" value="ECO:0007669"/>
    <property type="project" value="UniProtKB-ARBA"/>
</dbReference>
<dbReference type="GO" id="GO:0016779">
    <property type="term" value="F:nucleotidyltransferase activity"/>
    <property type="evidence" value="ECO:0007669"/>
    <property type="project" value="UniProtKB-KW"/>
</dbReference>
<sequence length="226" mass="26051">SFDDQYLGCSRMMRAKLKELNRTEFSNSVYAEGWRNAVMEWQKRWGRAAHPPVLRPEQATAVLAYTAERDLYHEFNAAVREGGRSREHYLRSFPFKTLHFLLSEALRALREAQGPGCRRVYRGVRGIRFTARHRQSVRFGQFTSCSLRKNVAQSFGKDTFFLVDTCYGVPIKDFSFYPGEDEVLIPPFETFEVTNFTRGRGGTVLQLRSQAARSTYNCEFVKGKGC</sequence>
<dbReference type="InterPro" id="IPR000768">
    <property type="entry name" value="ART"/>
</dbReference>
<dbReference type="PANTHER" id="PTHR10339">
    <property type="entry name" value="ADP-RIBOSYLTRANSFERASE"/>
    <property type="match status" value="1"/>
</dbReference>
<name>A0A7L0KMH5_CHATO</name>
<protein>
    <recommendedName>
        <fullName evidence="10">NAD(P)(+)--arginine ADP-ribosyltransferase</fullName>
        <ecNumber evidence="10">2.4.2.31</ecNumber>
    </recommendedName>
    <alternativeName>
        <fullName evidence="10">Mono(ADP-ribosyl)transferase</fullName>
    </alternativeName>
</protein>
<proteinExistence type="inferred from homology"/>
<evidence type="ECO:0000256" key="10">
    <source>
        <dbReference type="RuleBase" id="RU361228"/>
    </source>
</evidence>
<keyword evidence="4" id="KW-0548">Nucleotidyltransferase</keyword>
<evidence type="ECO:0000313" key="11">
    <source>
        <dbReference type="EMBL" id="NXK57297.1"/>
    </source>
</evidence>
<reference evidence="11 12" key="1">
    <citation type="submission" date="2019-09" db="EMBL/GenBank/DDBJ databases">
        <title>Bird 10,000 Genomes (B10K) Project - Family phase.</title>
        <authorList>
            <person name="Zhang G."/>
        </authorList>
    </citation>
    <scope>NUCLEOTIDE SEQUENCE [LARGE SCALE GENOMIC DNA]</scope>
    <source>
        <strain evidence="11">B10K-DU-011-36</strain>
        <tissue evidence="11">Muscle</tissue>
    </source>
</reference>
<keyword evidence="7 10" id="KW-0520">NAD</keyword>
<evidence type="ECO:0000256" key="1">
    <source>
        <dbReference type="ARBA" id="ARBA00009558"/>
    </source>
</evidence>
<comment type="caution">
    <text evidence="11">The sequence shown here is derived from an EMBL/GenBank/DDBJ whole genome shotgun (WGS) entry which is preliminary data.</text>
</comment>
<feature type="non-terminal residue" evidence="11">
    <location>
        <position position="226"/>
    </location>
</feature>
<dbReference type="SUPFAM" id="SSF56399">
    <property type="entry name" value="ADP-ribosylation"/>
    <property type="match status" value="1"/>
</dbReference>
<dbReference type="Pfam" id="PF01129">
    <property type="entry name" value="ART"/>
    <property type="match status" value="1"/>
</dbReference>
<evidence type="ECO:0000256" key="3">
    <source>
        <dbReference type="ARBA" id="ARBA00022679"/>
    </source>
</evidence>
<dbReference type="GO" id="GO:0046677">
    <property type="term" value="P:response to antibiotic"/>
    <property type="evidence" value="ECO:0007669"/>
    <property type="project" value="UniProtKB-ARBA"/>
</dbReference>
<keyword evidence="8" id="KW-1015">Disulfide bond</keyword>
<evidence type="ECO:0000256" key="6">
    <source>
        <dbReference type="ARBA" id="ARBA00022857"/>
    </source>
</evidence>
<gene>
    <name evidence="11" type="primary">Madprt</name>
    <name evidence="11" type="ORF">CHATOR_R06755</name>
</gene>
<dbReference type="GO" id="GO:0005615">
    <property type="term" value="C:extracellular space"/>
    <property type="evidence" value="ECO:0007669"/>
    <property type="project" value="UniProtKB-ARBA"/>
</dbReference>
<comment type="similarity">
    <text evidence="1 10">Belongs to the Arg-specific ADP-ribosyltransferase family.</text>
</comment>
<dbReference type="Proteomes" id="UP000537522">
    <property type="component" value="Unassembled WGS sequence"/>
</dbReference>
<keyword evidence="5" id="KW-0732">Signal</keyword>
<dbReference type="EMBL" id="VXAL01031934">
    <property type="protein sequence ID" value="NXK57297.1"/>
    <property type="molecule type" value="Genomic_DNA"/>
</dbReference>
<dbReference type="PRINTS" id="PR00970">
    <property type="entry name" value="RIBTRNSFRASE"/>
</dbReference>
<feature type="non-terminal residue" evidence="11">
    <location>
        <position position="1"/>
    </location>
</feature>
<dbReference type="FunFam" id="3.90.176.10:FF:000001">
    <property type="entry name" value="NAD(P)(+)--arginine ADP-ribosyltransferase"/>
    <property type="match status" value="1"/>
</dbReference>
<evidence type="ECO:0000256" key="2">
    <source>
        <dbReference type="ARBA" id="ARBA00022676"/>
    </source>
</evidence>
<dbReference type="PROSITE" id="PS51996">
    <property type="entry name" value="TR_MART"/>
    <property type="match status" value="1"/>
</dbReference>
<evidence type="ECO:0000256" key="9">
    <source>
        <dbReference type="ARBA" id="ARBA00047597"/>
    </source>
</evidence>
<dbReference type="PROSITE" id="PS01291">
    <property type="entry name" value="ART"/>
    <property type="match status" value="1"/>
</dbReference>
<dbReference type="GO" id="GO:0003950">
    <property type="term" value="F:NAD+ poly-ADP-ribosyltransferase activity"/>
    <property type="evidence" value="ECO:0007669"/>
    <property type="project" value="TreeGrafter"/>
</dbReference>
<dbReference type="EC" id="2.4.2.31" evidence="10"/>
<comment type="catalytic activity">
    <reaction evidence="9 10">
        <text>L-arginyl-[protein] + NAD(+) = N(omega)-(ADP-D-ribosyl)-L-arginyl-[protein] + nicotinamide + H(+)</text>
        <dbReference type="Rhea" id="RHEA:19149"/>
        <dbReference type="Rhea" id="RHEA-COMP:10532"/>
        <dbReference type="Rhea" id="RHEA-COMP:15087"/>
        <dbReference type="ChEBI" id="CHEBI:15378"/>
        <dbReference type="ChEBI" id="CHEBI:17154"/>
        <dbReference type="ChEBI" id="CHEBI:29965"/>
        <dbReference type="ChEBI" id="CHEBI:57540"/>
        <dbReference type="ChEBI" id="CHEBI:142554"/>
        <dbReference type="EC" id="2.4.2.31"/>
    </reaction>
</comment>
<evidence type="ECO:0000256" key="4">
    <source>
        <dbReference type="ARBA" id="ARBA00022695"/>
    </source>
</evidence>
<dbReference type="PANTHER" id="PTHR10339:SF19">
    <property type="entry name" value="GPI-LINKED NAD(P)(+)--ARGININE ADP-RIBOSYLTRANSFERASE 1"/>
    <property type="match status" value="1"/>
</dbReference>
<evidence type="ECO:0000256" key="5">
    <source>
        <dbReference type="ARBA" id="ARBA00022729"/>
    </source>
</evidence>
<evidence type="ECO:0000313" key="12">
    <source>
        <dbReference type="Proteomes" id="UP000537522"/>
    </source>
</evidence>
<evidence type="ECO:0000256" key="8">
    <source>
        <dbReference type="ARBA" id="ARBA00023157"/>
    </source>
</evidence>
<dbReference type="InterPro" id="IPR050999">
    <property type="entry name" value="ADP-ribosyltransferase_ARG"/>
</dbReference>